<evidence type="ECO:0000256" key="11">
    <source>
        <dbReference type="ARBA" id="ARBA00023026"/>
    </source>
</evidence>
<proteinExistence type="predicted"/>
<accession>R0D4R2</accession>
<dbReference type="PATRIC" id="fig|1292034.3.peg.693"/>
<dbReference type="PROSITE" id="PS50112">
    <property type="entry name" value="PAS"/>
    <property type="match status" value="1"/>
</dbReference>
<comment type="caution">
    <text evidence="17">The sequence shown here is derived from an EMBL/GenBank/DDBJ whole genome shotgun (WGS) entry which is preliminary data.</text>
</comment>
<dbReference type="AlphaFoldDB" id="R0D4R2"/>
<evidence type="ECO:0000256" key="4">
    <source>
        <dbReference type="ARBA" id="ARBA00022630"/>
    </source>
</evidence>
<evidence type="ECO:0000256" key="14">
    <source>
        <dbReference type="SAM" id="MobiDB-lite"/>
    </source>
</evidence>
<keyword evidence="6" id="KW-0808">Transferase</keyword>
<dbReference type="FunFam" id="3.30.450.20:FF:000060">
    <property type="entry name" value="Sensor protein FixL"/>
    <property type="match status" value="1"/>
</dbReference>
<evidence type="ECO:0000256" key="3">
    <source>
        <dbReference type="ARBA" id="ARBA00022553"/>
    </source>
</evidence>
<dbReference type="PROSITE" id="PS50113">
    <property type="entry name" value="PAC"/>
    <property type="match status" value="1"/>
</dbReference>
<feature type="region of interest" description="Disordered" evidence="14">
    <location>
        <begin position="1"/>
        <end position="24"/>
    </location>
</feature>
<feature type="domain" description="PAS" evidence="15">
    <location>
        <begin position="25"/>
        <end position="78"/>
    </location>
</feature>
<protein>
    <recommendedName>
        <fullName evidence="13">Sensor protein FixL</fullName>
        <ecNumber evidence="2">2.7.13.3</ecNumber>
    </recommendedName>
</protein>
<comment type="catalytic activity">
    <reaction evidence="1">
        <text>ATP + protein L-histidine = ADP + protein N-phospho-L-histidine.</text>
        <dbReference type="EC" id="2.7.13.3"/>
    </reaction>
</comment>
<evidence type="ECO:0000256" key="5">
    <source>
        <dbReference type="ARBA" id="ARBA00022643"/>
    </source>
</evidence>
<dbReference type="EC" id="2.7.13.3" evidence="2"/>
<dbReference type="SMART" id="SM00091">
    <property type="entry name" value="PAS"/>
    <property type="match status" value="1"/>
</dbReference>
<dbReference type="GO" id="GO:0004673">
    <property type="term" value="F:protein histidine kinase activity"/>
    <property type="evidence" value="ECO:0007669"/>
    <property type="project" value="UniProtKB-EC"/>
</dbReference>
<keyword evidence="9" id="KW-0418">Kinase</keyword>
<dbReference type="STRING" id="1292034.OR37_00695"/>
<name>R0D4R2_CAUVI</name>
<feature type="domain" description="PAC" evidence="16">
    <location>
        <begin position="102"/>
        <end position="152"/>
    </location>
</feature>
<dbReference type="Pfam" id="PF00989">
    <property type="entry name" value="PAS"/>
    <property type="match status" value="1"/>
</dbReference>
<gene>
    <name evidence="17" type="ORF">OR37_00695</name>
</gene>
<evidence type="ECO:0000256" key="13">
    <source>
        <dbReference type="ARBA" id="ARBA00070616"/>
    </source>
</evidence>
<evidence type="ECO:0000259" key="16">
    <source>
        <dbReference type="PROSITE" id="PS50113"/>
    </source>
</evidence>
<dbReference type="InterPro" id="IPR013767">
    <property type="entry name" value="PAS_fold"/>
</dbReference>
<dbReference type="InterPro" id="IPR000700">
    <property type="entry name" value="PAS-assoc_C"/>
</dbReference>
<dbReference type="GO" id="GO:0005524">
    <property type="term" value="F:ATP binding"/>
    <property type="evidence" value="ECO:0007669"/>
    <property type="project" value="UniProtKB-KW"/>
</dbReference>
<keyword evidence="3" id="KW-0597">Phosphoprotein</keyword>
<dbReference type="SMART" id="SM00911">
    <property type="entry name" value="HWE_HK"/>
    <property type="match status" value="1"/>
</dbReference>
<evidence type="ECO:0000259" key="15">
    <source>
        <dbReference type="PROSITE" id="PS50112"/>
    </source>
</evidence>
<dbReference type="InterPro" id="IPR036890">
    <property type="entry name" value="HATPase_C_sf"/>
</dbReference>
<dbReference type="InterPro" id="IPR035965">
    <property type="entry name" value="PAS-like_dom_sf"/>
</dbReference>
<evidence type="ECO:0000256" key="2">
    <source>
        <dbReference type="ARBA" id="ARBA00012438"/>
    </source>
</evidence>
<comment type="function">
    <text evidence="12">Putative oxygen sensor; modulates the activity of FixJ, a transcriptional activator of nitrogen fixation fixK gene. FixL probably acts as a kinase that phosphorylates FixJ.</text>
</comment>
<evidence type="ECO:0000313" key="18">
    <source>
        <dbReference type="Proteomes" id="UP000013063"/>
    </source>
</evidence>
<dbReference type="OrthoDB" id="7185134at2"/>
<reference evidence="17 18" key="1">
    <citation type="journal article" date="2013" name="Genome Announc.">
        <title>Draft Genome Sequence for Caulobacter sp. Strain OR37, a Bacterium Tolerant to Heavy Metals.</title>
        <authorList>
            <person name="Utturkar S.M."/>
            <person name="Bollmann A."/>
            <person name="Brzoska R.M."/>
            <person name="Klingeman D.M."/>
            <person name="Epstein S.E."/>
            <person name="Palumbo A.V."/>
            <person name="Brown S.D."/>
        </authorList>
    </citation>
    <scope>NUCLEOTIDE SEQUENCE [LARGE SCALE GENOMIC DNA]</scope>
    <source>
        <strain evidence="17 18">OR37</strain>
    </source>
</reference>
<dbReference type="eggNOG" id="COG3290">
    <property type="taxonomic scope" value="Bacteria"/>
</dbReference>
<evidence type="ECO:0000256" key="6">
    <source>
        <dbReference type="ARBA" id="ARBA00022679"/>
    </source>
</evidence>
<dbReference type="InterPro" id="IPR011102">
    <property type="entry name" value="Sig_transdc_His_kinase_HWE"/>
</dbReference>
<dbReference type="Gene3D" id="3.30.450.20">
    <property type="entry name" value="PAS domain"/>
    <property type="match status" value="1"/>
</dbReference>
<dbReference type="NCBIfam" id="TIGR00229">
    <property type="entry name" value="sensory_box"/>
    <property type="match status" value="1"/>
</dbReference>
<keyword evidence="18" id="KW-1185">Reference proteome</keyword>
<keyword evidence="4" id="KW-0285">Flavoprotein</keyword>
<dbReference type="EMBL" id="APMP01000002">
    <property type="protein sequence ID" value="ENZ83395.1"/>
    <property type="molecule type" value="Genomic_DNA"/>
</dbReference>
<dbReference type="RefSeq" id="WP_004615811.1">
    <property type="nucleotide sequence ID" value="NZ_APMP01000002.1"/>
</dbReference>
<evidence type="ECO:0000256" key="7">
    <source>
        <dbReference type="ARBA" id="ARBA00022737"/>
    </source>
</evidence>
<dbReference type="PANTHER" id="PTHR41523">
    <property type="entry name" value="TWO-COMPONENT SYSTEM SENSOR PROTEIN"/>
    <property type="match status" value="1"/>
</dbReference>
<keyword evidence="5" id="KW-0288">FMN</keyword>
<evidence type="ECO:0000256" key="1">
    <source>
        <dbReference type="ARBA" id="ARBA00000085"/>
    </source>
</evidence>
<evidence type="ECO:0000313" key="17">
    <source>
        <dbReference type="EMBL" id="ENZ83395.1"/>
    </source>
</evidence>
<dbReference type="InterPro" id="IPR000014">
    <property type="entry name" value="PAS"/>
</dbReference>
<evidence type="ECO:0000256" key="12">
    <source>
        <dbReference type="ARBA" id="ARBA00059827"/>
    </source>
</evidence>
<organism evidence="17 18">
    <name type="scientific">Caulobacter vibrioides OR37</name>
    <dbReference type="NCBI Taxonomy" id="1292034"/>
    <lineage>
        <taxon>Bacteria</taxon>
        <taxon>Pseudomonadati</taxon>
        <taxon>Pseudomonadota</taxon>
        <taxon>Alphaproteobacteria</taxon>
        <taxon>Caulobacterales</taxon>
        <taxon>Caulobacteraceae</taxon>
        <taxon>Caulobacter</taxon>
    </lineage>
</organism>
<evidence type="ECO:0000256" key="10">
    <source>
        <dbReference type="ARBA" id="ARBA00022840"/>
    </source>
</evidence>
<keyword evidence="8" id="KW-0547">Nucleotide-binding</keyword>
<dbReference type="Proteomes" id="UP000013063">
    <property type="component" value="Unassembled WGS sequence"/>
</dbReference>
<sequence length="355" mass="39011">MGGTPKPTREARSSRERQAGKSAAGDARYRAIVDTAVDAIVVIDERGRIEAFNPAAERLFGYTAVEMIGHNVNMLMPEPYHAEHDGYLARYRDTGERRIIGIGREVNGLRADGSTFPLELSIAEWRDRDKRFFTGVMRDITERRRAEELQRLLVNELNHRVKNTLATVQSVAGQTLRNAADLGDARESLTTRLLALSRGHDILTRESWDGAELADIVAAVVASHGEVERFSIEGPPVRLAPKAALALSMALHELMTNAAKYGALSNADGHVRLVWKRVATADAQERLNMTWEEINGPVVSRPTRQGFGTRLITGGLARELGGNVRLDYPPGGVVCEIDAELARTGQSNRFIRGAA</sequence>
<dbReference type="PANTHER" id="PTHR41523:SF8">
    <property type="entry name" value="ETHYLENE RESPONSE SENSOR PROTEIN"/>
    <property type="match status" value="1"/>
</dbReference>
<keyword evidence="7" id="KW-0677">Repeat</keyword>
<dbReference type="Gene3D" id="3.30.565.10">
    <property type="entry name" value="Histidine kinase-like ATPase, C-terminal domain"/>
    <property type="match status" value="1"/>
</dbReference>
<evidence type="ECO:0000256" key="9">
    <source>
        <dbReference type="ARBA" id="ARBA00022777"/>
    </source>
</evidence>
<dbReference type="SUPFAM" id="SSF55785">
    <property type="entry name" value="PYP-like sensor domain (PAS domain)"/>
    <property type="match status" value="1"/>
</dbReference>
<dbReference type="Pfam" id="PF07536">
    <property type="entry name" value="HWE_HK"/>
    <property type="match status" value="1"/>
</dbReference>
<dbReference type="eggNOG" id="COG3920">
    <property type="taxonomic scope" value="Bacteria"/>
</dbReference>
<keyword evidence="11" id="KW-0843">Virulence</keyword>
<keyword evidence="10" id="KW-0067">ATP-binding</keyword>
<evidence type="ECO:0000256" key="8">
    <source>
        <dbReference type="ARBA" id="ARBA00022741"/>
    </source>
</evidence>
<dbReference type="CDD" id="cd00130">
    <property type="entry name" value="PAS"/>
    <property type="match status" value="1"/>
</dbReference>
<feature type="compositionally biased region" description="Basic and acidic residues" evidence="14">
    <location>
        <begin position="7"/>
        <end position="19"/>
    </location>
</feature>
<dbReference type="GO" id="GO:0006355">
    <property type="term" value="P:regulation of DNA-templated transcription"/>
    <property type="evidence" value="ECO:0007669"/>
    <property type="project" value="InterPro"/>
</dbReference>